<keyword evidence="2" id="KW-1185">Reference proteome</keyword>
<reference evidence="1 2" key="1">
    <citation type="journal article" date="2014" name="Nature">
        <title>An environmental bacterial taxon with a large and distinct metabolic repertoire.</title>
        <authorList>
            <person name="Wilson M.C."/>
            <person name="Mori T."/>
            <person name="Ruckert C."/>
            <person name="Uria A.R."/>
            <person name="Helf M.J."/>
            <person name="Takada K."/>
            <person name="Gernert C."/>
            <person name="Steffens U.A."/>
            <person name="Heycke N."/>
            <person name="Schmitt S."/>
            <person name="Rinke C."/>
            <person name="Helfrich E.J."/>
            <person name="Brachmann A.O."/>
            <person name="Gurgui C."/>
            <person name="Wakimoto T."/>
            <person name="Kracht M."/>
            <person name="Crusemann M."/>
            <person name="Hentschel U."/>
            <person name="Abe I."/>
            <person name="Matsunaga S."/>
            <person name="Kalinowski J."/>
            <person name="Takeyama H."/>
            <person name="Piel J."/>
        </authorList>
    </citation>
    <scope>NUCLEOTIDE SEQUENCE [LARGE SCALE GENOMIC DNA]</scope>
    <source>
        <strain evidence="2">TSY1</strain>
        <plasmid evidence="1">pTSY</plasmid>
    </source>
</reference>
<dbReference type="HOGENOM" id="CLU_2300661_0_0_7"/>
<dbReference type="Proteomes" id="UP000019141">
    <property type="component" value="Unassembled WGS sequence"/>
</dbReference>
<comment type="caution">
    <text evidence="1">The sequence shown here is derived from an EMBL/GenBank/DDBJ whole genome shotgun (WGS) entry which is preliminary data.</text>
</comment>
<evidence type="ECO:0000313" key="1">
    <source>
        <dbReference type="EMBL" id="ETX03494.1"/>
    </source>
</evidence>
<gene>
    <name evidence="1" type="ORF">ETSY1_47030</name>
</gene>
<evidence type="ECO:0000313" key="2">
    <source>
        <dbReference type="Proteomes" id="UP000019141"/>
    </source>
</evidence>
<dbReference type="EMBL" id="AZHW01000038">
    <property type="protein sequence ID" value="ETX03494.1"/>
    <property type="molecule type" value="Genomic_DNA"/>
</dbReference>
<accession>W4LZG7</accession>
<sequence length="100" mass="11785">MYMMRLVYHCKRGQSLEIVESLKALNELYTSDGCKNGRIYIDRMGRMDRAILDFELESIDQFYSVLKDRYAALSPEAQEIVDRLNNCSEEGYRELYEVIV</sequence>
<name>W4LZG7_ENTF1</name>
<dbReference type="AlphaFoldDB" id="W4LZG7"/>
<geneLocation type="plasmid" evidence="1">
    <name>pTSY</name>
</geneLocation>
<proteinExistence type="predicted"/>
<organism evidence="1 2">
    <name type="scientific">Entotheonella factor</name>
    <dbReference type="NCBI Taxonomy" id="1429438"/>
    <lineage>
        <taxon>Bacteria</taxon>
        <taxon>Pseudomonadati</taxon>
        <taxon>Nitrospinota/Tectimicrobiota group</taxon>
        <taxon>Candidatus Tectimicrobiota</taxon>
        <taxon>Candidatus Entotheonellia</taxon>
        <taxon>Candidatus Entotheonellales</taxon>
        <taxon>Candidatus Entotheonellaceae</taxon>
        <taxon>Candidatus Entotheonella</taxon>
    </lineage>
</organism>
<protein>
    <submittedName>
        <fullName evidence="1">Uncharacterized protein</fullName>
    </submittedName>
</protein>
<keyword evidence="1" id="KW-0614">Plasmid</keyword>